<gene>
    <name evidence="1" type="ORF">F4820DRAFT_465319</name>
</gene>
<dbReference type="EMBL" id="MU393570">
    <property type="protein sequence ID" value="KAI4860848.1"/>
    <property type="molecule type" value="Genomic_DNA"/>
</dbReference>
<sequence length="166" mass="18733">MSSQSEKEPPKSSSPSSPETGPAWYFYVDIVGLLVHAILFGHFLYLSIRYDEPFWETSSWGVGGALFLVFQLLVNSTASWSLVGPRGAYSPTAGNMALAKWMIVGYVCGWHRDLRGHSAMILLGVLWYWVAYALECVYGLRFLSALVFRPYRPWDKNKTKEEVSPV</sequence>
<dbReference type="Proteomes" id="UP001497700">
    <property type="component" value="Unassembled WGS sequence"/>
</dbReference>
<comment type="caution">
    <text evidence="1">The sequence shown here is derived from an EMBL/GenBank/DDBJ whole genome shotgun (WGS) entry which is preliminary data.</text>
</comment>
<evidence type="ECO:0000313" key="2">
    <source>
        <dbReference type="Proteomes" id="UP001497700"/>
    </source>
</evidence>
<proteinExistence type="predicted"/>
<accession>A0ACB9YPF4</accession>
<keyword evidence="2" id="KW-1185">Reference proteome</keyword>
<name>A0ACB9YPF4_9PEZI</name>
<organism evidence="1 2">
    <name type="scientific">Hypoxylon rubiginosum</name>
    <dbReference type="NCBI Taxonomy" id="110542"/>
    <lineage>
        <taxon>Eukaryota</taxon>
        <taxon>Fungi</taxon>
        <taxon>Dikarya</taxon>
        <taxon>Ascomycota</taxon>
        <taxon>Pezizomycotina</taxon>
        <taxon>Sordariomycetes</taxon>
        <taxon>Xylariomycetidae</taxon>
        <taxon>Xylariales</taxon>
        <taxon>Hypoxylaceae</taxon>
        <taxon>Hypoxylon</taxon>
    </lineage>
</organism>
<evidence type="ECO:0000313" key="1">
    <source>
        <dbReference type="EMBL" id="KAI4860848.1"/>
    </source>
</evidence>
<reference evidence="1 2" key="1">
    <citation type="journal article" date="2022" name="New Phytol.">
        <title>Ecological generalism drives hyperdiversity of secondary metabolite gene clusters in xylarialean endophytes.</title>
        <authorList>
            <person name="Franco M.E.E."/>
            <person name="Wisecaver J.H."/>
            <person name="Arnold A.E."/>
            <person name="Ju Y.M."/>
            <person name="Slot J.C."/>
            <person name="Ahrendt S."/>
            <person name="Moore L.P."/>
            <person name="Eastman K.E."/>
            <person name="Scott K."/>
            <person name="Konkel Z."/>
            <person name="Mondo S.J."/>
            <person name="Kuo A."/>
            <person name="Hayes R.D."/>
            <person name="Haridas S."/>
            <person name="Andreopoulos B."/>
            <person name="Riley R."/>
            <person name="LaButti K."/>
            <person name="Pangilinan J."/>
            <person name="Lipzen A."/>
            <person name="Amirebrahimi M."/>
            <person name="Yan J."/>
            <person name="Adam C."/>
            <person name="Keymanesh K."/>
            <person name="Ng V."/>
            <person name="Louie K."/>
            <person name="Northen T."/>
            <person name="Drula E."/>
            <person name="Henrissat B."/>
            <person name="Hsieh H.M."/>
            <person name="Youens-Clark K."/>
            <person name="Lutzoni F."/>
            <person name="Miadlikowska J."/>
            <person name="Eastwood D.C."/>
            <person name="Hamelin R.C."/>
            <person name="Grigoriev I.V."/>
            <person name="U'Ren J.M."/>
        </authorList>
    </citation>
    <scope>NUCLEOTIDE SEQUENCE [LARGE SCALE GENOMIC DNA]</scope>
    <source>
        <strain evidence="1 2">CBS 119005</strain>
    </source>
</reference>
<protein>
    <submittedName>
        <fullName evidence="1">Uncharacterized protein</fullName>
    </submittedName>
</protein>